<dbReference type="InterPro" id="IPR018087">
    <property type="entry name" value="Glyco_hydro_5_CS"/>
</dbReference>
<name>A0A3D0WBU3_9SPHN</name>
<dbReference type="SUPFAM" id="SSF51445">
    <property type="entry name" value="(Trans)glycosidases"/>
    <property type="match status" value="1"/>
</dbReference>
<evidence type="ECO:0000259" key="5">
    <source>
        <dbReference type="Pfam" id="PF00150"/>
    </source>
</evidence>
<dbReference type="PANTHER" id="PTHR34142:SF1">
    <property type="entry name" value="GLYCOSIDE HYDROLASE FAMILY 5 DOMAIN-CONTAINING PROTEIN"/>
    <property type="match status" value="1"/>
</dbReference>
<dbReference type="GO" id="GO:0004553">
    <property type="term" value="F:hydrolase activity, hydrolyzing O-glycosyl compounds"/>
    <property type="evidence" value="ECO:0007669"/>
    <property type="project" value="InterPro"/>
</dbReference>
<evidence type="ECO:0000256" key="2">
    <source>
        <dbReference type="ARBA" id="ARBA00023295"/>
    </source>
</evidence>
<evidence type="ECO:0000256" key="1">
    <source>
        <dbReference type="ARBA" id="ARBA00022801"/>
    </source>
</evidence>
<accession>A0A3D0WBU3</accession>
<sequence length="348" mass="37695">MLGAVAALSVAALGAMGLVASGGEAPSPAQRSPAKSAGRVGLGGLNISGAEFAPQAMPGVVGKNYVYPTDDALRRYAALGVRVARLPVRWERVQRALNGPLDPAEMGRIDRTVAVASAAGMQVVLDIHNYGRYRGRLVTEPNIGAGFADLWQRLSVRYRGKRVAFGLMNEPFGIGAREWRAVAERAVTAIRRSGADNLILVPGTRWTGAHSWTTGGADSNAAAFEGFRDRNFAYELHQYLDRRSSGTEFSCPGGDDVGARRLAGVTAWLRAERARGFLGEFAAGRSAECQKALATMLGYMDRNADVWMGWTYWTAGPWWPPRYEFGVEPRTGRFPAEATALNAWFARR</sequence>
<dbReference type="GO" id="GO:0009251">
    <property type="term" value="P:glucan catabolic process"/>
    <property type="evidence" value="ECO:0007669"/>
    <property type="project" value="TreeGrafter"/>
</dbReference>
<dbReference type="Gene3D" id="3.20.20.80">
    <property type="entry name" value="Glycosidases"/>
    <property type="match status" value="1"/>
</dbReference>
<protein>
    <recommendedName>
        <fullName evidence="5">Glycoside hydrolase family 5 domain-containing protein</fullName>
    </recommendedName>
</protein>
<evidence type="ECO:0000256" key="3">
    <source>
        <dbReference type="RuleBase" id="RU361153"/>
    </source>
</evidence>
<dbReference type="PANTHER" id="PTHR34142">
    <property type="entry name" value="ENDO-BETA-1,4-GLUCANASE A"/>
    <property type="match status" value="1"/>
</dbReference>
<dbReference type="AlphaFoldDB" id="A0A3D0WBU3"/>
<dbReference type="PROSITE" id="PS00659">
    <property type="entry name" value="GLYCOSYL_HYDROL_F5"/>
    <property type="match status" value="1"/>
</dbReference>
<reference evidence="6 7" key="1">
    <citation type="journal article" date="2018" name="Nat. Biotechnol.">
        <title>A standardized bacterial taxonomy based on genome phylogeny substantially revises the tree of life.</title>
        <authorList>
            <person name="Parks D.H."/>
            <person name="Chuvochina M."/>
            <person name="Waite D.W."/>
            <person name="Rinke C."/>
            <person name="Skarshewski A."/>
            <person name="Chaumeil P.A."/>
            <person name="Hugenholtz P."/>
        </authorList>
    </citation>
    <scope>NUCLEOTIDE SEQUENCE [LARGE SCALE GENOMIC DNA]</scope>
    <source>
        <strain evidence="6">UBA9015</strain>
    </source>
</reference>
<comment type="caution">
    <text evidence="6">The sequence shown here is derived from an EMBL/GenBank/DDBJ whole genome shotgun (WGS) entry which is preliminary data.</text>
</comment>
<dbReference type="Pfam" id="PF00150">
    <property type="entry name" value="Cellulase"/>
    <property type="match status" value="1"/>
</dbReference>
<feature type="chain" id="PRO_5017675561" description="Glycoside hydrolase family 5 domain-containing protein" evidence="4">
    <location>
        <begin position="21"/>
        <end position="348"/>
    </location>
</feature>
<proteinExistence type="inferred from homology"/>
<keyword evidence="2 3" id="KW-0326">Glycosidase</keyword>
<dbReference type="EMBL" id="DOYJ01000210">
    <property type="protein sequence ID" value="HCB76009.1"/>
    <property type="molecule type" value="Genomic_DNA"/>
</dbReference>
<comment type="similarity">
    <text evidence="3">Belongs to the glycosyl hydrolase 5 (cellulase A) family.</text>
</comment>
<dbReference type="InterPro" id="IPR017853">
    <property type="entry name" value="GH"/>
</dbReference>
<evidence type="ECO:0000256" key="4">
    <source>
        <dbReference type="SAM" id="SignalP"/>
    </source>
</evidence>
<keyword evidence="1 3" id="KW-0378">Hydrolase</keyword>
<organism evidence="6 7">
    <name type="scientific">Sphingomonas bacterium</name>
    <dbReference type="NCBI Taxonomy" id="1895847"/>
    <lineage>
        <taxon>Bacteria</taxon>
        <taxon>Pseudomonadati</taxon>
        <taxon>Pseudomonadota</taxon>
        <taxon>Alphaproteobacteria</taxon>
        <taxon>Sphingomonadales</taxon>
        <taxon>Sphingomonadaceae</taxon>
        <taxon>Sphingomonas</taxon>
    </lineage>
</organism>
<feature type="signal peptide" evidence="4">
    <location>
        <begin position="1"/>
        <end position="20"/>
    </location>
</feature>
<dbReference type="Proteomes" id="UP000262699">
    <property type="component" value="Unassembled WGS sequence"/>
</dbReference>
<dbReference type="InterPro" id="IPR001547">
    <property type="entry name" value="Glyco_hydro_5"/>
</dbReference>
<feature type="domain" description="Glycoside hydrolase family 5" evidence="5">
    <location>
        <begin position="46"/>
        <end position="315"/>
    </location>
</feature>
<evidence type="ECO:0000313" key="6">
    <source>
        <dbReference type="EMBL" id="HCB76009.1"/>
    </source>
</evidence>
<keyword evidence="4" id="KW-0732">Signal</keyword>
<evidence type="ECO:0000313" key="7">
    <source>
        <dbReference type="Proteomes" id="UP000262699"/>
    </source>
</evidence>
<gene>
    <name evidence="6" type="ORF">DEP91_07505</name>
</gene>